<evidence type="ECO:0000313" key="1">
    <source>
        <dbReference type="EMBL" id="OQV15245.1"/>
    </source>
</evidence>
<proteinExistence type="predicted"/>
<accession>A0A1W0WJ59</accession>
<keyword evidence="2" id="KW-1185">Reference proteome</keyword>
<sequence>MHVLQYEVRIARATANVAILQRGNGERITATLEYMLRCAEEAMILKQINDIEMEHHALDKYVNWLHKTAQVDIKTLLRKLKWSRLRHHYLEIRRTLEQDVRKAAASFI</sequence>
<name>A0A1W0WJ59_HYPEX</name>
<comment type="caution">
    <text evidence="1">The sequence shown here is derived from an EMBL/GenBank/DDBJ whole genome shotgun (WGS) entry which is preliminary data.</text>
</comment>
<evidence type="ECO:0000313" key="2">
    <source>
        <dbReference type="Proteomes" id="UP000192578"/>
    </source>
</evidence>
<dbReference type="AlphaFoldDB" id="A0A1W0WJ59"/>
<reference evidence="2" key="1">
    <citation type="submission" date="2017-01" db="EMBL/GenBank/DDBJ databases">
        <title>Comparative genomics of anhydrobiosis in the tardigrade Hypsibius dujardini.</title>
        <authorList>
            <person name="Yoshida Y."/>
            <person name="Koutsovoulos G."/>
            <person name="Laetsch D."/>
            <person name="Stevens L."/>
            <person name="Kumar S."/>
            <person name="Horikawa D."/>
            <person name="Ishino K."/>
            <person name="Komine S."/>
            <person name="Tomita M."/>
            <person name="Blaxter M."/>
            <person name="Arakawa K."/>
        </authorList>
    </citation>
    <scope>NUCLEOTIDE SEQUENCE [LARGE SCALE GENOMIC DNA]</scope>
    <source>
        <strain evidence="2">Z151</strain>
    </source>
</reference>
<dbReference type="Proteomes" id="UP000192578">
    <property type="component" value="Unassembled WGS sequence"/>
</dbReference>
<dbReference type="EMBL" id="MTYJ01000092">
    <property type="protein sequence ID" value="OQV15245.1"/>
    <property type="molecule type" value="Genomic_DNA"/>
</dbReference>
<organism evidence="1 2">
    <name type="scientific">Hypsibius exemplaris</name>
    <name type="common">Freshwater tardigrade</name>
    <dbReference type="NCBI Taxonomy" id="2072580"/>
    <lineage>
        <taxon>Eukaryota</taxon>
        <taxon>Metazoa</taxon>
        <taxon>Ecdysozoa</taxon>
        <taxon>Tardigrada</taxon>
        <taxon>Eutardigrada</taxon>
        <taxon>Parachela</taxon>
        <taxon>Hypsibioidea</taxon>
        <taxon>Hypsibiidae</taxon>
        <taxon>Hypsibius</taxon>
    </lineage>
</organism>
<protein>
    <submittedName>
        <fullName evidence="1">Uncharacterized protein</fullName>
    </submittedName>
</protein>
<gene>
    <name evidence="1" type="ORF">BV898_10627</name>
</gene>